<feature type="signal peptide" evidence="4">
    <location>
        <begin position="1"/>
        <end position="24"/>
    </location>
</feature>
<evidence type="ECO:0000256" key="4">
    <source>
        <dbReference type="SAM" id="SignalP"/>
    </source>
</evidence>
<dbReference type="AlphaFoldDB" id="A0A8T3A5X1"/>
<evidence type="ECO:0000313" key="7">
    <source>
        <dbReference type="Proteomes" id="UP000829196"/>
    </source>
</evidence>
<dbReference type="SUPFAM" id="SSF47699">
    <property type="entry name" value="Bifunctional inhibitor/lipid-transfer protein/seed storage 2S albumin"/>
    <property type="match status" value="1"/>
</dbReference>
<dbReference type="InterPro" id="IPR036312">
    <property type="entry name" value="Bifun_inhib/LTP/seed_sf"/>
</dbReference>
<dbReference type="SMR" id="A0A8T3A5X1"/>
<keyword evidence="4" id="KW-0732">Signal</keyword>
<feature type="chain" id="PRO_5035729217" description="Bifunctional inhibitor/plant lipid transfer protein/seed storage helical domain-containing protein" evidence="4">
    <location>
        <begin position="25"/>
        <end position="92"/>
    </location>
</feature>
<proteinExistence type="inferred from homology"/>
<reference evidence="6" key="1">
    <citation type="journal article" date="2022" name="Front. Genet.">
        <title>Chromosome-Scale Assembly of the Dendrobium nobile Genome Provides Insights Into the Molecular Mechanism of the Biosynthesis of the Medicinal Active Ingredient of Dendrobium.</title>
        <authorList>
            <person name="Xu Q."/>
            <person name="Niu S.-C."/>
            <person name="Li K.-L."/>
            <person name="Zheng P.-J."/>
            <person name="Zhang X.-J."/>
            <person name="Jia Y."/>
            <person name="Liu Y."/>
            <person name="Niu Y.-X."/>
            <person name="Yu L.-H."/>
            <person name="Chen D.-F."/>
            <person name="Zhang G.-Q."/>
        </authorList>
    </citation>
    <scope>NUCLEOTIDE SEQUENCE</scope>
    <source>
        <tissue evidence="6">Leaf</tissue>
    </source>
</reference>
<dbReference type="PANTHER" id="PTHR33214">
    <property type="entry name" value="BIFUNCTIONAL INHIBITOR/LIPID-TRANSFER PROTEIN/SEED STORAGE 2S ALBUMIN SUPERFAMILY PROTEIN"/>
    <property type="match status" value="1"/>
</dbReference>
<accession>A0A8T3A5X1</accession>
<evidence type="ECO:0000256" key="2">
    <source>
        <dbReference type="ARBA" id="ARBA00022448"/>
    </source>
</evidence>
<dbReference type="EMBL" id="JAGYWB010000018">
    <property type="protein sequence ID" value="KAI0491630.1"/>
    <property type="molecule type" value="Genomic_DNA"/>
</dbReference>
<protein>
    <recommendedName>
        <fullName evidence="5">Bifunctional inhibitor/plant lipid transfer protein/seed storage helical domain-containing protein</fullName>
    </recommendedName>
</protein>
<dbReference type="Gene3D" id="1.10.110.10">
    <property type="entry name" value="Plant lipid-transfer and hydrophobic proteins"/>
    <property type="match status" value="1"/>
</dbReference>
<dbReference type="InterPro" id="IPR016140">
    <property type="entry name" value="Bifunc_inhib/LTP/seed_store"/>
</dbReference>
<dbReference type="GO" id="GO:0008289">
    <property type="term" value="F:lipid binding"/>
    <property type="evidence" value="ECO:0007669"/>
    <property type="project" value="UniProtKB-KW"/>
</dbReference>
<evidence type="ECO:0000259" key="5">
    <source>
        <dbReference type="SMART" id="SM00499"/>
    </source>
</evidence>
<dbReference type="SMART" id="SM00499">
    <property type="entry name" value="AAI"/>
    <property type="match status" value="1"/>
</dbReference>
<dbReference type="CDD" id="cd01959">
    <property type="entry name" value="nsLTP2"/>
    <property type="match status" value="1"/>
</dbReference>
<name>A0A8T3A5X1_DENNO</name>
<dbReference type="InterPro" id="IPR033872">
    <property type="entry name" value="nsLTP2"/>
</dbReference>
<dbReference type="OrthoDB" id="665742at2759"/>
<dbReference type="GO" id="GO:0006869">
    <property type="term" value="P:lipid transport"/>
    <property type="evidence" value="ECO:0007669"/>
    <property type="project" value="InterPro"/>
</dbReference>
<organism evidence="6 7">
    <name type="scientific">Dendrobium nobile</name>
    <name type="common">Orchid</name>
    <dbReference type="NCBI Taxonomy" id="94219"/>
    <lineage>
        <taxon>Eukaryota</taxon>
        <taxon>Viridiplantae</taxon>
        <taxon>Streptophyta</taxon>
        <taxon>Embryophyta</taxon>
        <taxon>Tracheophyta</taxon>
        <taxon>Spermatophyta</taxon>
        <taxon>Magnoliopsida</taxon>
        <taxon>Liliopsida</taxon>
        <taxon>Asparagales</taxon>
        <taxon>Orchidaceae</taxon>
        <taxon>Epidendroideae</taxon>
        <taxon>Malaxideae</taxon>
        <taxon>Dendrobiinae</taxon>
        <taxon>Dendrobium</taxon>
    </lineage>
</organism>
<keyword evidence="2" id="KW-0813">Transport</keyword>
<evidence type="ECO:0000313" key="6">
    <source>
        <dbReference type="EMBL" id="KAI0491630.1"/>
    </source>
</evidence>
<evidence type="ECO:0000256" key="3">
    <source>
        <dbReference type="ARBA" id="ARBA00023121"/>
    </source>
</evidence>
<comment type="similarity">
    <text evidence="1">Belongs to the plant LTP family. B11E subfamily.</text>
</comment>
<dbReference type="Proteomes" id="UP000829196">
    <property type="component" value="Unassembled WGS sequence"/>
</dbReference>
<gene>
    <name evidence="6" type="ORF">KFK09_025890</name>
</gene>
<keyword evidence="7" id="KW-1185">Reference proteome</keyword>
<dbReference type="Pfam" id="PF00234">
    <property type="entry name" value="Tryp_alpha_amyl"/>
    <property type="match status" value="1"/>
</dbReference>
<dbReference type="PANTHER" id="PTHR33214:SF69">
    <property type="entry name" value="BIFUNCTIONAL INHIBITOR_LIPID-TRANSFER PROTEIN_SEED STORAGE 2S ALBUMIN SUPERFAMILY PROTEIN"/>
    <property type="match status" value="1"/>
</dbReference>
<keyword evidence="3" id="KW-0446">Lipid-binding</keyword>
<comment type="caution">
    <text evidence="6">The sequence shown here is derived from an EMBL/GenBank/DDBJ whole genome shotgun (WGS) entry which is preliminary data.</text>
</comment>
<evidence type="ECO:0000256" key="1">
    <source>
        <dbReference type="ARBA" id="ARBA00009707"/>
    </source>
</evidence>
<sequence length="92" mass="10138">MKGPFFFCFLFVLLFLLQAKNIAAVTCNPMELSPCANAILSTAPPTASCCSKLKEQQPCFCQYERIPQLRGYIKSSNSNKVASICKVPVPKC</sequence>
<feature type="domain" description="Bifunctional inhibitor/plant lipid transfer protein/seed storage helical" evidence="5">
    <location>
        <begin position="27"/>
        <end position="92"/>
    </location>
</feature>